<protein>
    <submittedName>
        <fullName evidence="6">Beta-lactamase</fullName>
    </submittedName>
</protein>
<gene>
    <name evidence="6" type="ORF">AJ81_07345</name>
</gene>
<dbReference type="InterPro" id="IPR001279">
    <property type="entry name" value="Metallo-B-lactamas"/>
</dbReference>
<keyword evidence="7" id="KW-1185">Reference proteome</keyword>
<dbReference type="PATRIC" id="fig|1123384.7.peg.1475"/>
<dbReference type="InterPro" id="IPR051453">
    <property type="entry name" value="MBL_Glyoxalase_II"/>
</dbReference>
<dbReference type="SMART" id="SM00849">
    <property type="entry name" value="Lactamase_B"/>
    <property type="match status" value="1"/>
</dbReference>
<comment type="cofactor">
    <cofactor evidence="1">
        <name>Zn(2+)</name>
        <dbReference type="ChEBI" id="CHEBI:29105"/>
    </cofactor>
</comment>
<keyword evidence="3" id="KW-0378">Hydrolase</keyword>
<dbReference type="STRING" id="1123384.AJ81_07345"/>
<dbReference type="InterPro" id="IPR036866">
    <property type="entry name" value="RibonucZ/Hydroxyglut_hydro"/>
</dbReference>
<sequence length="205" mass="23124">MRILHINDSIRCVVTGPIGTNSYVIDAEPIVVIDPGYGIGTFVQKPCIVLLTHGHFDHICGLKELRVERLYISEQEASWLVDPSLNLSLYFGERFVFNCEVEYLPENFTMGKLDFKVYRTPGHTPGSVMFKTNGVIFSGDTIFLDSIGRTDLPGGDEATMRKTLMFVKELLSSFEPHELVLPGHGEIGTVEEVLRDNLFLREEER</sequence>
<dbReference type="RefSeq" id="WP_051368746.1">
    <property type="nucleotide sequence ID" value="NC_022795.1"/>
</dbReference>
<dbReference type="GO" id="GO:0046872">
    <property type="term" value="F:metal ion binding"/>
    <property type="evidence" value="ECO:0007669"/>
    <property type="project" value="UniProtKB-KW"/>
</dbReference>
<name>A0A0X1KRT2_9THEM</name>
<dbReference type="Gene3D" id="3.60.15.10">
    <property type="entry name" value="Ribonuclease Z/Hydroxyacylglutathione hydrolase-like"/>
    <property type="match status" value="1"/>
</dbReference>
<dbReference type="PANTHER" id="PTHR46233:SF3">
    <property type="entry name" value="HYDROXYACYLGLUTATHIONE HYDROLASE GLOC"/>
    <property type="match status" value="1"/>
</dbReference>
<dbReference type="EMBL" id="CP007141">
    <property type="protein sequence ID" value="AJC74036.1"/>
    <property type="molecule type" value="Genomic_DNA"/>
</dbReference>
<evidence type="ECO:0000256" key="4">
    <source>
        <dbReference type="ARBA" id="ARBA00022833"/>
    </source>
</evidence>
<dbReference type="Proteomes" id="UP000077469">
    <property type="component" value="Chromosome"/>
</dbReference>
<keyword evidence="2" id="KW-0479">Metal-binding</keyword>
<dbReference type="AlphaFoldDB" id="A0A0X1KRT2"/>
<dbReference type="GO" id="GO:0016787">
    <property type="term" value="F:hydrolase activity"/>
    <property type="evidence" value="ECO:0007669"/>
    <property type="project" value="UniProtKB-KW"/>
</dbReference>
<dbReference type="KEGG" id="phy:AJ81_07345"/>
<feature type="domain" description="Metallo-beta-lactamase" evidence="5">
    <location>
        <begin position="19"/>
        <end position="184"/>
    </location>
</feature>
<evidence type="ECO:0000313" key="6">
    <source>
        <dbReference type="EMBL" id="AJC74036.1"/>
    </source>
</evidence>
<accession>A0A0X1KRT2</accession>
<dbReference type="Pfam" id="PF00753">
    <property type="entry name" value="Lactamase_B"/>
    <property type="match status" value="1"/>
</dbReference>
<dbReference type="PANTHER" id="PTHR46233">
    <property type="entry name" value="HYDROXYACYLGLUTATHIONE HYDROLASE GLOC"/>
    <property type="match status" value="1"/>
</dbReference>
<dbReference type="CDD" id="cd06262">
    <property type="entry name" value="metallo-hydrolase-like_MBL-fold"/>
    <property type="match status" value="1"/>
</dbReference>
<organism evidence="6 7">
    <name type="scientific">Pseudothermotoga hypogea DSM 11164 = NBRC 106472</name>
    <dbReference type="NCBI Taxonomy" id="1123384"/>
    <lineage>
        <taxon>Bacteria</taxon>
        <taxon>Thermotogati</taxon>
        <taxon>Thermotogota</taxon>
        <taxon>Thermotogae</taxon>
        <taxon>Thermotogales</taxon>
        <taxon>Thermotogaceae</taxon>
        <taxon>Pseudothermotoga</taxon>
    </lineage>
</organism>
<evidence type="ECO:0000256" key="1">
    <source>
        <dbReference type="ARBA" id="ARBA00001947"/>
    </source>
</evidence>
<dbReference type="OrthoDB" id="9802248at2"/>
<evidence type="ECO:0000256" key="3">
    <source>
        <dbReference type="ARBA" id="ARBA00022801"/>
    </source>
</evidence>
<dbReference type="SUPFAM" id="SSF56281">
    <property type="entry name" value="Metallo-hydrolase/oxidoreductase"/>
    <property type="match status" value="1"/>
</dbReference>
<keyword evidence="4" id="KW-0862">Zinc</keyword>
<evidence type="ECO:0000259" key="5">
    <source>
        <dbReference type="SMART" id="SM00849"/>
    </source>
</evidence>
<evidence type="ECO:0000256" key="2">
    <source>
        <dbReference type="ARBA" id="ARBA00022723"/>
    </source>
</evidence>
<reference evidence="6 7" key="1">
    <citation type="submission" date="2014-01" db="EMBL/GenBank/DDBJ databases">
        <title>Genome sequencing of Thermotog hypogea.</title>
        <authorList>
            <person name="Zhang X."/>
            <person name="Alvare G."/>
            <person name="Fristensky B."/>
            <person name="Chen L."/>
            <person name="Suen T."/>
            <person name="Chen Q."/>
            <person name="Ma K."/>
        </authorList>
    </citation>
    <scope>NUCLEOTIDE SEQUENCE [LARGE SCALE GENOMIC DNA]</scope>
    <source>
        <strain evidence="6 7">DSM 11164</strain>
    </source>
</reference>
<evidence type="ECO:0000313" key="7">
    <source>
        <dbReference type="Proteomes" id="UP000077469"/>
    </source>
</evidence>
<dbReference type="PaxDb" id="1123384-AJ81_07345"/>
<proteinExistence type="predicted"/>